<dbReference type="Proteomes" id="UP000317557">
    <property type="component" value="Unassembled WGS sequence"/>
</dbReference>
<dbReference type="GO" id="GO:0019343">
    <property type="term" value="P:cysteine biosynthetic process via cystathionine"/>
    <property type="evidence" value="ECO:0007669"/>
    <property type="project" value="TreeGrafter"/>
</dbReference>
<dbReference type="EMBL" id="FXTP01000002">
    <property type="protein sequence ID" value="SMO47651.1"/>
    <property type="molecule type" value="Genomic_DNA"/>
</dbReference>
<dbReference type="PIRSF" id="PIRSF001434">
    <property type="entry name" value="CGS"/>
    <property type="match status" value="1"/>
</dbReference>
<dbReference type="GO" id="GO:0005737">
    <property type="term" value="C:cytoplasm"/>
    <property type="evidence" value="ECO:0007669"/>
    <property type="project" value="TreeGrafter"/>
</dbReference>
<dbReference type="InterPro" id="IPR015421">
    <property type="entry name" value="PyrdxlP-dep_Trfase_major"/>
</dbReference>
<dbReference type="SUPFAM" id="SSF53383">
    <property type="entry name" value="PLP-dependent transferases"/>
    <property type="match status" value="1"/>
</dbReference>
<evidence type="ECO:0000313" key="7">
    <source>
        <dbReference type="Proteomes" id="UP000317557"/>
    </source>
</evidence>
<dbReference type="FunFam" id="3.40.640.10:FF:000046">
    <property type="entry name" value="Cystathionine gamma-lyase"/>
    <property type="match status" value="1"/>
</dbReference>
<dbReference type="PANTHER" id="PTHR11808:SF15">
    <property type="entry name" value="CYSTATHIONINE GAMMA-LYASE"/>
    <property type="match status" value="1"/>
</dbReference>
<dbReference type="OrthoDB" id="9803729at2"/>
<feature type="modified residue" description="N6-(pyridoxal phosphate)lysine" evidence="4">
    <location>
        <position position="203"/>
    </location>
</feature>
<dbReference type="InterPro" id="IPR015422">
    <property type="entry name" value="PyrdxlP-dep_Trfase_small"/>
</dbReference>
<comment type="cofactor">
    <cofactor evidence="1 5">
        <name>pyridoxal 5'-phosphate</name>
        <dbReference type="ChEBI" id="CHEBI:597326"/>
    </cofactor>
</comment>
<dbReference type="Pfam" id="PF01053">
    <property type="entry name" value="Cys_Met_Meta_PP"/>
    <property type="match status" value="1"/>
</dbReference>
<evidence type="ECO:0000256" key="4">
    <source>
        <dbReference type="PIRSR" id="PIRSR001434-2"/>
    </source>
</evidence>
<evidence type="ECO:0000256" key="1">
    <source>
        <dbReference type="ARBA" id="ARBA00001933"/>
    </source>
</evidence>
<dbReference type="GO" id="GO:0030170">
    <property type="term" value="F:pyridoxal phosphate binding"/>
    <property type="evidence" value="ECO:0007669"/>
    <property type="project" value="InterPro"/>
</dbReference>
<dbReference type="Gene3D" id="3.40.640.10">
    <property type="entry name" value="Type I PLP-dependent aspartate aminotransferase-like (Major domain)"/>
    <property type="match status" value="1"/>
</dbReference>
<dbReference type="PROSITE" id="PS00868">
    <property type="entry name" value="CYS_MET_METAB_PP"/>
    <property type="match status" value="1"/>
</dbReference>
<name>A0A521BLH9_9BACT</name>
<evidence type="ECO:0000256" key="2">
    <source>
        <dbReference type="ARBA" id="ARBA00009077"/>
    </source>
</evidence>
<dbReference type="InterPro" id="IPR054542">
    <property type="entry name" value="Cys_met_metab_PP"/>
</dbReference>
<accession>A0A521BLH9</accession>
<gene>
    <name evidence="6" type="ORF">SAMN06265219_102355</name>
</gene>
<dbReference type="GO" id="GO:0004123">
    <property type="term" value="F:cystathionine gamma-lyase activity"/>
    <property type="evidence" value="ECO:0007669"/>
    <property type="project" value="TreeGrafter"/>
</dbReference>
<dbReference type="InterPro" id="IPR000277">
    <property type="entry name" value="Cys/Met-Metab_PyrdxlP-dep_enz"/>
</dbReference>
<dbReference type="RefSeq" id="WP_142453353.1">
    <property type="nucleotide sequence ID" value="NZ_FXTP01000002.1"/>
</dbReference>
<organism evidence="6 7">
    <name type="scientific">Gracilimonas mengyeensis</name>
    <dbReference type="NCBI Taxonomy" id="1302730"/>
    <lineage>
        <taxon>Bacteria</taxon>
        <taxon>Pseudomonadati</taxon>
        <taxon>Balneolota</taxon>
        <taxon>Balneolia</taxon>
        <taxon>Balneolales</taxon>
        <taxon>Balneolaceae</taxon>
        <taxon>Gracilimonas</taxon>
    </lineage>
</organism>
<keyword evidence="3 4" id="KW-0663">Pyridoxal phosphate</keyword>
<dbReference type="InterPro" id="IPR015424">
    <property type="entry name" value="PyrdxlP-dep_Trfase"/>
</dbReference>
<dbReference type="CDD" id="cd00614">
    <property type="entry name" value="CGS_like"/>
    <property type="match status" value="1"/>
</dbReference>
<evidence type="ECO:0000313" key="6">
    <source>
        <dbReference type="EMBL" id="SMO47651.1"/>
    </source>
</evidence>
<evidence type="ECO:0000256" key="5">
    <source>
        <dbReference type="RuleBase" id="RU362118"/>
    </source>
</evidence>
<dbReference type="Gene3D" id="3.90.1150.10">
    <property type="entry name" value="Aspartate Aminotransferase, domain 1"/>
    <property type="match status" value="1"/>
</dbReference>
<dbReference type="AlphaFoldDB" id="A0A521BLH9"/>
<evidence type="ECO:0000256" key="3">
    <source>
        <dbReference type="ARBA" id="ARBA00022898"/>
    </source>
</evidence>
<comment type="similarity">
    <text evidence="2 5">Belongs to the trans-sulfuration enzymes family.</text>
</comment>
<dbReference type="GO" id="GO:0019346">
    <property type="term" value="P:transsulfuration"/>
    <property type="evidence" value="ECO:0007669"/>
    <property type="project" value="InterPro"/>
</dbReference>
<protein>
    <submittedName>
        <fullName evidence="6">Cystathionine gamma-synthase</fullName>
    </submittedName>
</protein>
<reference evidence="6 7" key="1">
    <citation type="submission" date="2017-05" db="EMBL/GenBank/DDBJ databases">
        <authorList>
            <person name="Varghese N."/>
            <person name="Submissions S."/>
        </authorList>
    </citation>
    <scope>NUCLEOTIDE SEQUENCE [LARGE SCALE GENOMIC DNA]</scope>
    <source>
        <strain evidence="6 7">DSM 21985</strain>
    </source>
</reference>
<proteinExistence type="inferred from homology"/>
<dbReference type="PANTHER" id="PTHR11808">
    <property type="entry name" value="TRANS-SULFURATION ENZYME FAMILY MEMBER"/>
    <property type="match status" value="1"/>
</dbReference>
<keyword evidence="7" id="KW-1185">Reference proteome</keyword>
<sequence length="379" mass="41958">MSSLPTKNIETIAIHGSMKQEPGENEPLVPGIELSTIYEHRKEGQQDGDWKYTRISNPNRVQLENVLKDLEGGDACAAFSSGIAAISSVFQTLEAGSHLLLPEDVYFGTRKLVWEFAERWNLEADFIDMTDLEVIKSSIKENTKMLWLETPSNPRLLITDVVEVSKLAHKNGAIAAVDSTWPTPYNMRPLELGADIVVHSTTKYLGGHSDILGGAVITKENNELFEKIRTIQVIQGAAPSPQDCWLLSRSIRSFPYRMRAHNENARKVADFLVNHPKIMKVYYPGLESHPGHEIAKEQMKDFGGMISFLIDGTKEDAIAVASSSKVITAATSLGGIESIWEHRKSSEGEESKTPDNLIRLSVGLEHPDDLIADIEQALG</sequence>